<keyword evidence="5 8" id="KW-0472">Membrane</keyword>
<dbReference type="Proteomes" id="UP001153636">
    <property type="component" value="Chromosome 6"/>
</dbReference>
<comment type="subcellular location">
    <subcellularLocation>
        <location evidence="1">Cell membrane</location>
        <topology evidence="1">Multi-pass membrane protein</topology>
    </subcellularLocation>
</comment>
<accession>A0A9P0D1L6</accession>
<feature type="transmembrane region" description="Helical" evidence="8">
    <location>
        <begin position="288"/>
        <end position="308"/>
    </location>
</feature>
<dbReference type="InterPro" id="IPR050549">
    <property type="entry name" value="MFS_Trehalose_Transporter"/>
</dbReference>
<evidence type="ECO:0000256" key="2">
    <source>
        <dbReference type="ARBA" id="ARBA00022475"/>
    </source>
</evidence>
<dbReference type="FunFam" id="1.20.1250.20:FF:000055">
    <property type="entry name" value="Facilitated trehalose transporter Tret1-2 homolog"/>
    <property type="match status" value="1"/>
</dbReference>
<organism evidence="11 12">
    <name type="scientific">Psylliodes chrysocephalus</name>
    <dbReference type="NCBI Taxonomy" id="3402493"/>
    <lineage>
        <taxon>Eukaryota</taxon>
        <taxon>Metazoa</taxon>
        <taxon>Ecdysozoa</taxon>
        <taxon>Arthropoda</taxon>
        <taxon>Hexapoda</taxon>
        <taxon>Insecta</taxon>
        <taxon>Pterygota</taxon>
        <taxon>Neoptera</taxon>
        <taxon>Endopterygota</taxon>
        <taxon>Coleoptera</taxon>
        <taxon>Polyphaga</taxon>
        <taxon>Cucujiformia</taxon>
        <taxon>Chrysomeloidea</taxon>
        <taxon>Chrysomelidae</taxon>
        <taxon>Galerucinae</taxon>
        <taxon>Alticini</taxon>
        <taxon>Psylliodes</taxon>
    </lineage>
</organism>
<dbReference type="InterPro" id="IPR036259">
    <property type="entry name" value="MFS_trans_sf"/>
</dbReference>
<dbReference type="Pfam" id="PF00083">
    <property type="entry name" value="Sugar_tr"/>
    <property type="match status" value="1"/>
</dbReference>
<evidence type="ECO:0000313" key="11">
    <source>
        <dbReference type="EMBL" id="CAH1112502.1"/>
    </source>
</evidence>
<dbReference type="Gene3D" id="1.20.1250.20">
    <property type="entry name" value="MFS general substrate transporter like domains"/>
    <property type="match status" value="1"/>
</dbReference>
<keyword evidence="3 8" id="KW-0812">Transmembrane</keyword>
<evidence type="ECO:0000256" key="3">
    <source>
        <dbReference type="ARBA" id="ARBA00022692"/>
    </source>
</evidence>
<dbReference type="OrthoDB" id="4142200at2759"/>
<name>A0A9P0D1L6_9CUCU</name>
<dbReference type="PANTHER" id="PTHR48021:SF47">
    <property type="entry name" value="GH17672P"/>
    <property type="match status" value="1"/>
</dbReference>
<feature type="transmembrane region" description="Helical" evidence="8">
    <location>
        <begin position="108"/>
        <end position="130"/>
    </location>
</feature>
<feature type="transmembrane region" description="Helical" evidence="8">
    <location>
        <begin position="83"/>
        <end position="102"/>
    </location>
</feature>
<evidence type="ECO:0000256" key="1">
    <source>
        <dbReference type="ARBA" id="ARBA00004651"/>
    </source>
</evidence>
<dbReference type="GO" id="GO:0005886">
    <property type="term" value="C:plasma membrane"/>
    <property type="evidence" value="ECO:0007669"/>
    <property type="project" value="UniProtKB-SubCell"/>
</dbReference>
<feature type="transmembrane region" description="Helical" evidence="8">
    <location>
        <begin position="142"/>
        <end position="160"/>
    </location>
</feature>
<dbReference type="AlphaFoldDB" id="A0A9P0D1L6"/>
<reference evidence="11" key="1">
    <citation type="submission" date="2022-01" db="EMBL/GenBank/DDBJ databases">
        <authorList>
            <person name="King R."/>
        </authorList>
    </citation>
    <scope>NUCLEOTIDE SEQUENCE</scope>
</reference>
<feature type="transmembrane region" description="Helical" evidence="8">
    <location>
        <begin position="385"/>
        <end position="405"/>
    </location>
</feature>
<evidence type="ECO:0000259" key="10">
    <source>
        <dbReference type="PROSITE" id="PS50850"/>
    </source>
</evidence>
<feature type="domain" description="Major facilitator superfamily (MFS) profile" evidence="10">
    <location>
        <begin position="7"/>
        <end position="440"/>
    </location>
</feature>
<evidence type="ECO:0000256" key="5">
    <source>
        <dbReference type="ARBA" id="ARBA00023136"/>
    </source>
</evidence>
<feature type="transmembrane region" description="Helical" evidence="8">
    <location>
        <begin position="348"/>
        <end position="373"/>
    </location>
</feature>
<dbReference type="GO" id="GO:0022857">
    <property type="term" value="F:transmembrane transporter activity"/>
    <property type="evidence" value="ECO:0007669"/>
    <property type="project" value="InterPro"/>
</dbReference>
<feature type="transmembrane region" description="Helical" evidence="8">
    <location>
        <begin position="417"/>
        <end position="436"/>
    </location>
</feature>
<feature type="transmembrane region" description="Helical" evidence="8">
    <location>
        <begin position="166"/>
        <end position="187"/>
    </location>
</feature>
<evidence type="ECO:0000256" key="6">
    <source>
        <dbReference type="ARBA" id="ARBA00023180"/>
    </source>
</evidence>
<keyword evidence="9" id="KW-0732">Signal</keyword>
<dbReference type="EMBL" id="OV651818">
    <property type="protein sequence ID" value="CAH1112502.1"/>
    <property type="molecule type" value="Genomic_DNA"/>
</dbReference>
<dbReference type="PROSITE" id="PS00217">
    <property type="entry name" value="SUGAR_TRANSPORT_2"/>
    <property type="match status" value="1"/>
</dbReference>
<protein>
    <recommendedName>
        <fullName evidence="10">Major facilitator superfamily (MFS) profile domain-containing protein</fullName>
    </recommendedName>
</protein>
<dbReference type="InterPro" id="IPR005829">
    <property type="entry name" value="Sugar_transporter_CS"/>
</dbReference>
<keyword evidence="2" id="KW-1003">Cell membrane</keyword>
<dbReference type="PANTHER" id="PTHR48021">
    <property type="match status" value="1"/>
</dbReference>
<keyword evidence="4 8" id="KW-1133">Transmembrane helix</keyword>
<keyword evidence="6" id="KW-0325">Glycoprotein</keyword>
<evidence type="ECO:0000256" key="7">
    <source>
        <dbReference type="ARBA" id="ARBA00024348"/>
    </source>
</evidence>
<feature type="transmembrane region" description="Helical" evidence="8">
    <location>
        <begin position="251"/>
        <end position="273"/>
    </location>
</feature>
<evidence type="ECO:0000256" key="9">
    <source>
        <dbReference type="SAM" id="SignalP"/>
    </source>
</evidence>
<proteinExistence type="inferred from homology"/>
<dbReference type="PRINTS" id="PR00171">
    <property type="entry name" value="SUGRTRNSPORT"/>
</dbReference>
<dbReference type="SUPFAM" id="SSF103473">
    <property type="entry name" value="MFS general substrate transporter"/>
    <property type="match status" value="1"/>
</dbReference>
<feature type="transmembrane region" description="Helical" evidence="8">
    <location>
        <begin position="315"/>
        <end position="336"/>
    </location>
</feature>
<dbReference type="InterPro" id="IPR005828">
    <property type="entry name" value="MFS_sugar_transport-like"/>
</dbReference>
<evidence type="ECO:0000313" key="12">
    <source>
        <dbReference type="Proteomes" id="UP001153636"/>
    </source>
</evidence>
<evidence type="ECO:0000256" key="8">
    <source>
        <dbReference type="SAM" id="Phobius"/>
    </source>
</evidence>
<dbReference type="InterPro" id="IPR003663">
    <property type="entry name" value="Sugar/inositol_transpt"/>
</dbReference>
<sequence>MRWFECSLLVVFLVDLLATTGDLTLSWTSPIYPKLYSNNTSINPLGRRISKNEDAWLGSLLNFGAIIGPLPFGYISETFGRKTGLLSIALPHILSFLIFAFAKTIHLFYVARFLGGVALGGGYCLYVIYIAEISKDCNRGKMSLTINIFCAIGNFLPFVIGPFTSIFLFNIILAFIPVTFFLLFFFLAPESPYYLVGAKKDKEAEKALMYLRCKDQNGVAEELNYIKSFIGMDDQGRLIDIVRNKILRKSFLICLILIATQDLSGFCAITYHLQTIFEATGTRFRPDLSAIIVGVALLLSSFIAPFLVDKVGRKPLIICSCAGMFIALNLLAGFFYLHDRNISTKSIYWLPIFSLILYIVFFNVGVCTVPWTLMSELFPNNMKQMTTAVASCFGWISSFLVTKSFHDMNSTMGRCGTFWFFSSMCLLCGTFSVFYLPETKGKSFSQIQKMLSATSETD</sequence>
<dbReference type="InterPro" id="IPR020846">
    <property type="entry name" value="MFS_dom"/>
</dbReference>
<feature type="transmembrane region" description="Helical" evidence="8">
    <location>
        <begin position="55"/>
        <end position="76"/>
    </location>
</feature>
<comment type="similarity">
    <text evidence="7">Belongs to the major facilitator superfamily. Sugar transporter (TC 2.A.1.1) family. Trehalose transporter subfamily.</text>
</comment>
<evidence type="ECO:0000256" key="4">
    <source>
        <dbReference type="ARBA" id="ARBA00022989"/>
    </source>
</evidence>
<feature type="chain" id="PRO_5040297206" description="Major facilitator superfamily (MFS) profile domain-containing protein" evidence="9">
    <location>
        <begin position="22"/>
        <end position="458"/>
    </location>
</feature>
<keyword evidence="12" id="KW-1185">Reference proteome</keyword>
<feature type="signal peptide" evidence="9">
    <location>
        <begin position="1"/>
        <end position="21"/>
    </location>
</feature>
<dbReference type="PROSITE" id="PS50850">
    <property type="entry name" value="MFS"/>
    <property type="match status" value="1"/>
</dbReference>
<gene>
    <name evidence="11" type="ORF">PSYICH_LOCUS12584</name>
</gene>